<dbReference type="EMBL" id="HBDX01001643">
    <property type="protein sequence ID" value="CAD8220703.1"/>
    <property type="molecule type" value="Transcribed_RNA"/>
</dbReference>
<evidence type="ECO:0000313" key="2">
    <source>
        <dbReference type="EMBL" id="CAD8220703.1"/>
    </source>
</evidence>
<accession>A0A7R9T097</accession>
<protein>
    <recommendedName>
        <fullName evidence="3">EF-hand domain-containing protein</fullName>
    </recommendedName>
</protein>
<proteinExistence type="predicted"/>
<sequence>MVRTALEDTYVVTDGDPSSKSGSTMLRPGEHIRVELARWSSVKSIEVCVVPNGGGVGTRLKAYVHDYDSGDSGDHGHECEFNDEATTRHDESAYSCFYFDCSGTHLESFHGKYVTVSMPGPQIPMDGLHAWFESRNAGATWPSSVGSLVGEVVGGQVEVKTESGHGTDAPVRALHGGTTAKFDFGLALPGDTWTLCTVSRYKGTTRKRIIMGSGNFLHGHHHGKRGVAHYNAWVTTPVSVGVMDDWLVMCGTNRGQRAYVDGVNRATHDRNGASNTHDVYLGINYAQGCGLECLEASDWAVAEVMTWTRSLSDAEMVQVTEYLRSVTLGDKIAVNEITATGVRTPCSFSAVTGVDGQYEINLKDQSGLMSDRAKIAVGAYKEEVFPKSNELLLSSAQLAKPRAVGVLLVVRDVGSTGASSAALGFSDTFNATDADQSLGISRVELLSRIEHAAGFPTKGHAIVSDDVWRSMDADGDGTLNSNEFDAVEAQMRDGLLVADPVLVYPIVDAKYLTEFKATRPAASCAKFTLARHASSALPSNSTAWNGLYETLASASSATSIFASSECENDVAFSGDSRATKVIPMLARDSTLASSLALRGSHDSSEDDLYARVMPSGEDSELRATQRAHDIVHDIESPNSEQKRDGDRDVFASSGMNVTHVEIRHRAAMMQDFDDMTSVIVRGAVLFPKDWTAGTTTCGLFEAIVQVSEVDGDGEPQEYKTDESGWFEIAVTRGKSFVINATFPKHTMCYTGDTIAAAASEISCDGKSRTATLRHVVDEAYVFFTDVTKANVDLGLYQGECEALYTGATFKITPVNGCHPPAYVTSTDIDGWMTNVRGYPDTFDATTKPLPRNARVWPFAAMDYSVTLHTGPDLAGIADAIANEKWKDGCATEDGDVTTFFRRRNNLERLALMRLENDWQEIRYKYHGYICVEIPDADIPKIKDDDDTCYDTAEPEGGLSWNHFIGQSLILLNVSPSTSFSLRVFELHMVNGQLERCDEALPNADDQTGSTQMKIRQDASDAADSECHSSRGGGAECDFQVDLDSNGDVKFPNGASTMSIKAGVPNLAGNHRRTVRVEVERNDLHRSVTATMIRSLIPLGSKPRVSNDLSDDTFWATVPLEGVVYSVVHDPPGGISYSELTSGTDVTIEYSLANSRSASAGGGFGFESMHGYKGSIELGLNLGYTAEASTSVSEVDGGYEDKAEIEFNAPTFTVSANEGSGWDVTLTTNRALRSSQDPALPGRAGTGVLGGGIELVYKISDVLDLTLKNDTKSCLDVQAQVTWLPRKPTTYFLTVQSIEAQVLPNLKFLRSVAAAGAVNGNALIDLSGRPRSDALSPSEDWQQYIKQKIAAWERTLEWSSPSAPENLEALETSYSGEKSIFGERLKKKIGHKGDTNTFAGELKRDWSAADGPATELANAWAEGIALDLGQAWPVILTSTAFKDPKTKGVVAASVLLSVLLMAPLAYASEARLLPYIENAAQGGSLTYKRSDNMVPNYDQLLKDGGDEAFYSFGMNENARDALDDDGANPLYAGSLDEMGDENAKLSGLDTNRVLASLTGGKGPIGMMDGSSSSDGAILLTFSGGGNSLDFSFSSDEALAGQSYSVGLDFSGGFEAKASSKFHFKVEPGAEYDAQPSASGTFERSVSHDRAFMWNKRGHVTTTYSLGDEQYGDKFVVQVGADSRFGTPVFVTKGGRSLCPGELGTVFRESGVTLEIPISTKMATENLNPGQRAIYEVVIRNESPYREAGAFALRLVDGLASSLGEIVNAAFTKANEEGATASDVFAAVESTALGTIAKNSPHVRRVLSQSNATATANQATVQAVASAVYQAASTAPREHEAFADAVFTINGNKLAVGDYMKFWFVGGDSLDRQEFVSQTFVNLAVEPGYAMKSIEYLQLRLQSLCETQAWENANLYRDPISFTQNVDAMSWNQPCPAVQFNGDTTRDYLFSSQSKETSGFLNLTVNNPNQYVLWPDEDLTDALMNERLTKVVLQYRPVTGGEWITAKSEDERFATDGYKFNLLCDHSRGDGCKFDWSLNNDYDKLLSGFKDGVYELRVKNLCSGASALAASSVHEYVGDQVLTLTIDTVFPKSQGKHHDAGSYTIWASFSEAIDCAGAHVEVEQIYDASCANVSAGAVTDEELRSNYEMTCVNNAGRGEWIMTYPEESTGTYIARVSNIKDTSGNAARSFAYEYVAGGANAQPCATSDAKRTAKPVMIGESTYHGRTFSFDFSGPIDCSRQEVRIARRCNKCALKTDMNSGVSKETLGARFEFECSNGDGRGLWLIKFPTTEAGRYEVHVENLRDVSGVIVESINFDAYVRCRMWWPVQRFGSSLFRSDITPTLYAVPIPRTSAALGGEVKFESGAFLRVIGAAGATCLLAIAAVVKARTKRGDGGVIAPPSVRSPSRDELTKIKSPRELPFYGATA</sequence>
<gene>
    <name evidence="2" type="ORF">OLUC0939_LOCUS1423</name>
</gene>
<feature type="region of interest" description="Disordered" evidence="1">
    <location>
        <begin position="1"/>
        <end position="26"/>
    </location>
</feature>
<reference evidence="2" key="1">
    <citation type="submission" date="2021-01" db="EMBL/GenBank/DDBJ databases">
        <authorList>
            <person name="Corre E."/>
            <person name="Pelletier E."/>
            <person name="Niang G."/>
            <person name="Scheremetjew M."/>
            <person name="Finn R."/>
            <person name="Kale V."/>
            <person name="Holt S."/>
            <person name="Cochrane G."/>
            <person name="Meng A."/>
            <person name="Brown T."/>
            <person name="Cohen L."/>
        </authorList>
    </citation>
    <scope>NUCLEOTIDE SEQUENCE</scope>
    <source>
        <strain evidence="2">Clade-A-BCC118000</strain>
    </source>
</reference>
<name>A0A7R9T097_9CHLO</name>
<evidence type="ECO:0000256" key="1">
    <source>
        <dbReference type="SAM" id="MobiDB-lite"/>
    </source>
</evidence>
<evidence type="ECO:0008006" key="3">
    <source>
        <dbReference type="Google" id="ProtNLM"/>
    </source>
</evidence>
<dbReference type="InterPro" id="IPR018247">
    <property type="entry name" value="EF_Hand_1_Ca_BS"/>
</dbReference>
<dbReference type="PROSITE" id="PS00018">
    <property type="entry name" value="EF_HAND_1"/>
    <property type="match status" value="1"/>
</dbReference>
<organism evidence="2">
    <name type="scientific">Ostreococcus sp. 'lucimarinus'</name>
    <dbReference type="NCBI Taxonomy" id="242159"/>
    <lineage>
        <taxon>Eukaryota</taxon>
        <taxon>Viridiplantae</taxon>
        <taxon>Chlorophyta</taxon>
        <taxon>Mamiellophyceae</taxon>
        <taxon>Mamiellales</taxon>
        <taxon>Bathycoccaceae</taxon>
        <taxon>Ostreococcus</taxon>
    </lineage>
</organism>